<evidence type="ECO:0000256" key="3">
    <source>
        <dbReference type="ARBA" id="ARBA00010833"/>
    </source>
</evidence>
<dbReference type="InterPro" id="IPR008948">
    <property type="entry name" value="L-Aspartase-like"/>
</dbReference>
<dbReference type="UniPathway" id="UPA00074">
    <property type="reaction ID" value="UER00132"/>
</dbReference>
<dbReference type="NCBIfam" id="NF006764">
    <property type="entry name" value="PRK09285.1"/>
    <property type="match status" value="1"/>
</dbReference>
<dbReference type="InterPro" id="IPR012341">
    <property type="entry name" value="6hp_glycosidase-like_sf"/>
</dbReference>
<dbReference type="InterPro" id="IPR047136">
    <property type="entry name" value="PurB_bact"/>
</dbReference>
<dbReference type="GO" id="GO:0006189">
    <property type="term" value="P:'de novo' IMP biosynthetic process"/>
    <property type="evidence" value="ECO:0007669"/>
    <property type="project" value="UniProtKB-UniPathway"/>
</dbReference>
<evidence type="ECO:0000259" key="10">
    <source>
        <dbReference type="Pfam" id="PF03200"/>
    </source>
</evidence>
<reference evidence="14" key="1">
    <citation type="journal article" date="2018" name="Algal Res.">
        <title>Characterization of plant carbon substrate utilization by Auxenochlorella protothecoides.</title>
        <authorList>
            <person name="Vogler B.W."/>
            <person name="Starkenburg S.R."/>
            <person name="Sudasinghe N."/>
            <person name="Schambach J.Y."/>
            <person name="Rollin J.A."/>
            <person name="Pattathil S."/>
            <person name="Barry A.N."/>
        </authorList>
    </citation>
    <scope>NUCLEOTIDE SEQUENCE [LARGE SCALE GENOMIC DNA]</scope>
    <source>
        <strain evidence="14">UTEX 25</strain>
    </source>
</reference>
<accession>A0A3M7L5M1</accession>
<dbReference type="Gene3D" id="1.10.40.30">
    <property type="entry name" value="Fumarase/aspartase (C-terminal domain)"/>
    <property type="match status" value="1"/>
</dbReference>
<comment type="pathway">
    <text evidence="1">Purine metabolism; IMP biosynthesis via de novo pathway; 5-amino-1-(5-phospho-D-ribosyl)imidazole-4-carboxamide from 5-amino-1-(5-phospho-D-ribosyl)imidazole-4-carboxylate: step 2/2.</text>
</comment>
<dbReference type="InterPro" id="IPR000362">
    <property type="entry name" value="Fumarate_lyase_fam"/>
</dbReference>
<name>A0A3M7L5M1_AUXPR</name>
<evidence type="ECO:0000256" key="1">
    <source>
        <dbReference type="ARBA" id="ARBA00004706"/>
    </source>
</evidence>
<evidence type="ECO:0000256" key="4">
    <source>
        <dbReference type="ARBA" id="ARBA00022755"/>
    </source>
</evidence>
<dbReference type="InterPro" id="IPR022761">
    <property type="entry name" value="Fumarate_lyase_N"/>
</dbReference>
<dbReference type="Pfam" id="PF03200">
    <property type="entry name" value="Glyco_hydro_63"/>
    <property type="match status" value="1"/>
</dbReference>
<dbReference type="UniPathway" id="UPA00075">
    <property type="reaction ID" value="UER00336"/>
</dbReference>
<dbReference type="GO" id="GO:0005975">
    <property type="term" value="P:carbohydrate metabolic process"/>
    <property type="evidence" value="ECO:0007669"/>
    <property type="project" value="InterPro"/>
</dbReference>
<dbReference type="GO" id="GO:0044208">
    <property type="term" value="P:'de novo' AMP biosynthetic process"/>
    <property type="evidence" value="ECO:0007669"/>
    <property type="project" value="UniProtKB-UniPathway"/>
</dbReference>
<dbReference type="CDD" id="cd01598">
    <property type="entry name" value="PurB"/>
    <property type="match status" value="1"/>
</dbReference>
<dbReference type="EMBL" id="QOKY01000135">
    <property type="protein sequence ID" value="RMZ56862.1"/>
    <property type="molecule type" value="Genomic_DNA"/>
</dbReference>
<dbReference type="InterPro" id="IPR038518">
    <property type="entry name" value="Glyco_hydro_63N_sf"/>
</dbReference>
<dbReference type="Gene3D" id="1.50.10.10">
    <property type="match status" value="1"/>
</dbReference>
<evidence type="ECO:0000259" key="11">
    <source>
        <dbReference type="Pfam" id="PF08328"/>
    </source>
</evidence>
<feature type="domain" description="Adenylosuccinate lyase PurB C-terminal" evidence="11">
    <location>
        <begin position="1066"/>
        <end position="1181"/>
    </location>
</feature>
<dbReference type="InterPro" id="IPR031335">
    <property type="entry name" value="Glyco_hydro_63_C"/>
</dbReference>
<evidence type="ECO:0000256" key="7">
    <source>
        <dbReference type="ARBA" id="ARBA00023295"/>
    </source>
</evidence>
<dbReference type="GO" id="GO:0016798">
    <property type="term" value="F:hydrolase activity, acting on glycosyl bonds"/>
    <property type="evidence" value="ECO:0007669"/>
    <property type="project" value="UniProtKB-KW"/>
</dbReference>
<dbReference type="PANTHER" id="PTHR43411:SF1">
    <property type="entry name" value="ADENYLOSUCCINATE LYASE"/>
    <property type="match status" value="1"/>
</dbReference>
<dbReference type="Pfam" id="PF08328">
    <property type="entry name" value="ASL_C"/>
    <property type="match status" value="1"/>
</dbReference>
<dbReference type="FunFam" id="1.20.200.10:FF:000004">
    <property type="entry name" value="Adenylosuccinate lyase"/>
    <property type="match status" value="1"/>
</dbReference>
<comment type="caution">
    <text evidence="13">The sequence shown here is derived from an EMBL/GenBank/DDBJ whole genome shotgun (WGS) entry which is preliminary data.</text>
</comment>
<dbReference type="InterPro" id="IPR020557">
    <property type="entry name" value="Fumarate_lyase_CS"/>
</dbReference>
<protein>
    <submittedName>
        <fullName evidence="13">Uncharacterized protein</fullName>
    </submittedName>
</protein>
<gene>
    <name evidence="13" type="ORF">APUTEX25_002951</name>
</gene>
<dbReference type="AlphaFoldDB" id="A0A3M7L5M1"/>
<keyword evidence="5" id="KW-0378">Hydrolase</keyword>
<evidence type="ECO:0000256" key="6">
    <source>
        <dbReference type="ARBA" id="ARBA00023239"/>
    </source>
</evidence>
<feature type="domain" description="Fumarate lyase N-terminal" evidence="9">
    <location>
        <begin position="749"/>
        <end position="1047"/>
    </location>
</feature>
<keyword evidence="6" id="KW-0456">Lyase</keyword>
<keyword evidence="7" id="KW-0326">Glycosidase</keyword>
<dbReference type="InterPro" id="IPR031631">
    <property type="entry name" value="Glyco_hydro_63N"/>
</dbReference>
<dbReference type="InterPro" id="IPR008928">
    <property type="entry name" value="6-hairpin_glycosidase_sf"/>
</dbReference>
<feature type="domain" description="Glycosyl hydrolase family 63 C-terminal" evidence="10">
    <location>
        <begin position="311"/>
        <end position="727"/>
    </location>
</feature>
<dbReference type="InterPro" id="IPR013539">
    <property type="entry name" value="PurB_C"/>
</dbReference>
<feature type="domain" description="Glycosyl hydrolase family 63 N-terminal" evidence="12">
    <location>
        <begin position="53"/>
        <end position="217"/>
    </location>
</feature>
<dbReference type="SUPFAM" id="SSF48208">
    <property type="entry name" value="Six-hairpin glycosidases"/>
    <property type="match status" value="1"/>
</dbReference>
<dbReference type="PRINTS" id="PR00149">
    <property type="entry name" value="FUMRATELYASE"/>
</dbReference>
<evidence type="ECO:0000313" key="14">
    <source>
        <dbReference type="Proteomes" id="UP000279271"/>
    </source>
</evidence>
<evidence type="ECO:0000256" key="5">
    <source>
        <dbReference type="ARBA" id="ARBA00022801"/>
    </source>
</evidence>
<dbReference type="NCBIfam" id="TIGR00928">
    <property type="entry name" value="purB"/>
    <property type="match status" value="1"/>
</dbReference>
<evidence type="ECO:0000313" key="13">
    <source>
        <dbReference type="EMBL" id="RMZ56862.1"/>
    </source>
</evidence>
<evidence type="ECO:0000259" key="9">
    <source>
        <dbReference type="Pfam" id="PF00206"/>
    </source>
</evidence>
<keyword evidence="4" id="KW-0658">Purine biosynthesis</keyword>
<dbReference type="Pfam" id="PF00206">
    <property type="entry name" value="Lyase_1"/>
    <property type="match status" value="1"/>
</dbReference>
<comment type="similarity">
    <text evidence="3">Belongs to the glycosyl hydrolase 63 family.</text>
</comment>
<dbReference type="Gene3D" id="2.70.98.110">
    <property type="entry name" value="Glycosyl hydrolase family 63, N-terminal domain"/>
    <property type="match status" value="1"/>
</dbReference>
<comment type="pathway">
    <text evidence="2">Purine metabolism; AMP biosynthesis via de novo pathway; AMP from IMP: step 2/2.</text>
</comment>
<evidence type="ECO:0000256" key="2">
    <source>
        <dbReference type="ARBA" id="ARBA00004734"/>
    </source>
</evidence>
<dbReference type="Gene3D" id="1.20.200.10">
    <property type="entry name" value="Fumarase/aspartase (Central domain)"/>
    <property type="match status" value="1"/>
</dbReference>
<feature type="non-terminal residue" evidence="13">
    <location>
        <position position="1"/>
    </location>
</feature>
<dbReference type="PROSITE" id="PS00163">
    <property type="entry name" value="FUMARATE_LYASES"/>
    <property type="match status" value="1"/>
</dbReference>
<feature type="region of interest" description="Disordered" evidence="8">
    <location>
        <begin position="531"/>
        <end position="552"/>
    </location>
</feature>
<dbReference type="Proteomes" id="UP000279271">
    <property type="component" value="Unassembled WGS sequence"/>
</dbReference>
<evidence type="ECO:0000259" key="12">
    <source>
        <dbReference type="Pfam" id="PF16923"/>
    </source>
</evidence>
<dbReference type="InterPro" id="IPR004769">
    <property type="entry name" value="Pur_lyase"/>
</dbReference>
<dbReference type="SUPFAM" id="SSF48557">
    <property type="entry name" value="L-aspartase-like"/>
    <property type="match status" value="1"/>
</dbReference>
<evidence type="ECO:0000256" key="8">
    <source>
        <dbReference type="SAM" id="MobiDB-lite"/>
    </source>
</evidence>
<dbReference type="PANTHER" id="PTHR43411">
    <property type="entry name" value="ADENYLOSUCCINATE LYASE"/>
    <property type="match status" value="1"/>
</dbReference>
<proteinExistence type="inferred from homology"/>
<sequence length="1202" mass="131703">SIIAAVLAIGLALGHRFLWHERPVSKWPNLVPFPSPKLLDLRQFKGSHAEKYLWGTYRPGYYLGMRPRHPTSLVTGLMWVDFTRSDWFTSIRHEALQSDDLGFYGWLEHDGENYGIQQLEDRRFNMTTSLVKRQCKSCGAGGDWALRVNAKPAQGSMADGAPRPVVSLFFYVAAEGMEAITLGANAWKGAIGPDVEEPQPVLTGTSAPFGKWALHVRGEGAGGFPTGVHWLGLRTPYTANLTSAVKAGLRRSLFDQRRAGAEQFVLRLPDDAEPGSNVYVLQVQAWLPASLDLVFTSGRGAGERARVAALTGAAFNAQLARHSAAFNARLARTFPVEEGRGGVPTGTRVVSKAALSQLLGGMGYWFGHSIVWVVGNWPPVLPNWDAGIFTASPSRSQFPRGFLWDEGFHQLLIRRWNPALSRDVLAHWLDLMASTGWIAREQILGDEARLRVPKEFVPQPTKTANPPSLFLVLSEMAAGLESGGPEAEADRAFLEVAWPRLLAWYTWLNTTQAGPVPGSFRWRQRDNATTTELNPRTLASGLDDYPRASHPSRDERHLDLRCWMALSARTMVQIGTALGLGRGGALASLQADAARLSDFGELTALHYDAAAGRFADWGLHSEDVALAPDPASGELVRQTASPPRLQWVPHHGYVSLFPLIMRLIPPHSSHLGRELDALTDPGGLLSPAGIRSLSQRSSLYSKHNTQHDPPYWRGTVWININYLVLDVTTNGKSQALELSDLTAIGPLDGRYGSKVLPLRAIFSEYGLIRFRVLVECQWLKTLSRLEGVPEVPPFSSEAEALLDELSSNFSVEDAAEVKEVERTTNHDVKAVEYVIKRRLGRNAELAKVLEFTHFACTSEDINNLAHALMFKEALAGEVLPAMDTVIGAIAGLATEHAGVPMLARTHGQTASPTTMGKEMAVFAYRLARQRHQVAAVPLFGKFGGAVGNYNAHLSAYPDLDWQAIAEEFVTGLGLEWNPYVTQIEPHDYIAEVFDAMARFNTILLDFDRDVWGYISLGYFRQRTIAGEVGSSTMPHKVNPIDFENSEGNLGIANATLAHLAAKLPVSRWQRDLTDSTALRNLGVGVGHSLLAYSSALRGIGKLQLDAAKLAADLDAAWEVLAEPIQTVMRRHGVPEPYEKLKAFTRGNTVGKQSMAGFVGGVEGLPADARERLLELSPGTYIGNAQAQALDLPARLRALSRRA</sequence>
<organism evidence="13 14">
    <name type="scientific">Auxenochlorella protothecoides</name>
    <name type="common">Green microalga</name>
    <name type="synonym">Chlorella protothecoides</name>
    <dbReference type="NCBI Taxonomy" id="3075"/>
    <lineage>
        <taxon>Eukaryota</taxon>
        <taxon>Viridiplantae</taxon>
        <taxon>Chlorophyta</taxon>
        <taxon>core chlorophytes</taxon>
        <taxon>Trebouxiophyceae</taxon>
        <taxon>Chlorellales</taxon>
        <taxon>Chlorellaceae</taxon>
        <taxon>Auxenochlorella</taxon>
    </lineage>
</organism>
<dbReference type="GO" id="GO:0004018">
    <property type="term" value="F:N6-(1,2-dicarboxyethyl)AMP AMP-lyase (fumarate-forming) activity"/>
    <property type="evidence" value="ECO:0007669"/>
    <property type="project" value="InterPro"/>
</dbReference>
<dbReference type="Pfam" id="PF16923">
    <property type="entry name" value="Glyco_hydro_63N"/>
    <property type="match status" value="1"/>
</dbReference>